<dbReference type="CDD" id="cd06530">
    <property type="entry name" value="S26_SPase_I"/>
    <property type="match status" value="1"/>
</dbReference>
<feature type="domain" description="Peptidase S26" evidence="8">
    <location>
        <begin position="2"/>
        <end position="188"/>
    </location>
</feature>
<evidence type="ECO:0000256" key="4">
    <source>
        <dbReference type="ARBA" id="ARBA00013208"/>
    </source>
</evidence>
<proteinExistence type="inferred from homology"/>
<dbReference type="PANTHER" id="PTHR43390">
    <property type="entry name" value="SIGNAL PEPTIDASE I"/>
    <property type="match status" value="1"/>
</dbReference>
<dbReference type="Proteomes" id="UP001172708">
    <property type="component" value="Unassembled WGS sequence"/>
</dbReference>
<dbReference type="NCBIfam" id="TIGR02227">
    <property type="entry name" value="sigpep_I_bact"/>
    <property type="match status" value="1"/>
</dbReference>
<evidence type="ECO:0000259" key="8">
    <source>
        <dbReference type="Pfam" id="PF10502"/>
    </source>
</evidence>
<dbReference type="PRINTS" id="PR00727">
    <property type="entry name" value="LEADERPTASE"/>
</dbReference>
<dbReference type="InterPro" id="IPR019758">
    <property type="entry name" value="Pept_S26A_signal_pept_1_CS"/>
</dbReference>
<evidence type="ECO:0000256" key="7">
    <source>
        <dbReference type="RuleBase" id="RU362042"/>
    </source>
</evidence>
<dbReference type="InterPro" id="IPR019533">
    <property type="entry name" value="Peptidase_S26"/>
</dbReference>
<comment type="similarity">
    <text evidence="3 7">Belongs to the peptidase S26 family.</text>
</comment>
<dbReference type="InterPro" id="IPR019756">
    <property type="entry name" value="Pept_S26A_signal_pept_1_Ser-AS"/>
</dbReference>
<dbReference type="InterPro" id="IPR036286">
    <property type="entry name" value="LexA/Signal_pep-like_sf"/>
</dbReference>
<reference evidence="9" key="1">
    <citation type="submission" date="2023-06" db="EMBL/GenBank/DDBJ databases">
        <title>Egi l300058.</title>
        <authorList>
            <person name="Gao L."/>
            <person name="Fang B.-Z."/>
            <person name="Li W.-J."/>
        </authorList>
    </citation>
    <scope>NUCLEOTIDE SEQUENCE</scope>
    <source>
        <strain evidence="9">EGI L300058</strain>
    </source>
</reference>
<comment type="caution">
    <text evidence="9">The sequence shown here is derived from an EMBL/GenBank/DDBJ whole genome shotgun (WGS) entry which is preliminary data.</text>
</comment>
<gene>
    <name evidence="9" type="primary">lepB</name>
    <name evidence="9" type="ORF">QQX02_01610</name>
</gene>
<organism evidence="9 10">
    <name type="scientific">Demequina muriae</name>
    <dbReference type="NCBI Taxonomy" id="3051664"/>
    <lineage>
        <taxon>Bacteria</taxon>
        <taxon>Bacillati</taxon>
        <taxon>Actinomycetota</taxon>
        <taxon>Actinomycetes</taxon>
        <taxon>Micrococcales</taxon>
        <taxon>Demequinaceae</taxon>
        <taxon>Demequina</taxon>
    </lineage>
</organism>
<dbReference type="PROSITE" id="PS00501">
    <property type="entry name" value="SPASE_I_1"/>
    <property type="match status" value="1"/>
</dbReference>
<comment type="subcellular location">
    <subcellularLocation>
        <location evidence="2">Cell membrane</location>
        <topology evidence="2">Single-pass type II membrane protein</topology>
    </subcellularLocation>
    <subcellularLocation>
        <location evidence="7">Membrane</location>
        <topology evidence="7">Single-pass type II membrane protein</topology>
    </subcellularLocation>
</comment>
<dbReference type="EMBL" id="JAUHQA010000001">
    <property type="protein sequence ID" value="MDN4479621.1"/>
    <property type="molecule type" value="Genomic_DNA"/>
</dbReference>
<dbReference type="Gene3D" id="2.10.109.10">
    <property type="entry name" value="Umud Fragment, subunit A"/>
    <property type="match status" value="1"/>
</dbReference>
<keyword evidence="10" id="KW-1185">Reference proteome</keyword>
<comment type="catalytic activity">
    <reaction evidence="1 7">
        <text>Cleavage of hydrophobic, N-terminal signal or leader sequences from secreted and periplasmic proteins.</text>
        <dbReference type="EC" id="3.4.21.89"/>
    </reaction>
</comment>
<evidence type="ECO:0000256" key="5">
    <source>
        <dbReference type="ARBA" id="ARBA00022670"/>
    </source>
</evidence>
<dbReference type="SUPFAM" id="SSF51306">
    <property type="entry name" value="LexA/Signal peptidase"/>
    <property type="match status" value="1"/>
</dbReference>
<dbReference type="GO" id="GO:0009003">
    <property type="term" value="F:signal peptidase activity"/>
    <property type="evidence" value="ECO:0007669"/>
    <property type="project" value="UniProtKB-EC"/>
</dbReference>
<dbReference type="PANTHER" id="PTHR43390:SF1">
    <property type="entry name" value="CHLOROPLAST PROCESSING PEPTIDASE"/>
    <property type="match status" value="1"/>
</dbReference>
<dbReference type="PROSITE" id="PS00761">
    <property type="entry name" value="SPASE_I_3"/>
    <property type="match status" value="1"/>
</dbReference>
<evidence type="ECO:0000256" key="6">
    <source>
        <dbReference type="ARBA" id="ARBA00022801"/>
    </source>
</evidence>
<evidence type="ECO:0000256" key="1">
    <source>
        <dbReference type="ARBA" id="ARBA00000677"/>
    </source>
</evidence>
<keyword evidence="5 7" id="KW-0645">Protease</keyword>
<dbReference type="EC" id="3.4.21.89" evidence="4 7"/>
<keyword evidence="6 7" id="KW-0378">Hydrolase</keyword>
<evidence type="ECO:0000313" key="10">
    <source>
        <dbReference type="Proteomes" id="UP001172708"/>
    </source>
</evidence>
<evidence type="ECO:0000256" key="2">
    <source>
        <dbReference type="ARBA" id="ARBA00004401"/>
    </source>
</evidence>
<protein>
    <recommendedName>
        <fullName evidence="4 7">Signal peptidase I</fullName>
        <ecNumber evidence="4 7">3.4.21.89</ecNumber>
    </recommendedName>
</protein>
<name>A0ABT8GDW8_9MICO</name>
<dbReference type="Pfam" id="PF10502">
    <property type="entry name" value="Peptidase_S26"/>
    <property type="match status" value="1"/>
</dbReference>
<dbReference type="InterPro" id="IPR000223">
    <property type="entry name" value="Pept_S26A_signal_pept_1"/>
</dbReference>
<sequence>MVSALVLSLVLKTFFFQSFWIPSGSMEPTLQLNDRILVTKWRPGVLDLRRGDIVVFKDPGGWLEPVDNSDDTPLEAAGKTVLTFTGLLPEDAGEHLVKRVVGLPGETIECCDADGRLLVDGEPLHEDYLVDGIVPSETDFTTTVPANYVWVMGDNRPHSADSRAHQGNPGGGSVPISSIVGTAFVTVWPLQQWQTLGNPYENPDAVED</sequence>
<accession>A0ABT8GDW8</accession>
<dbReference type="RefSeq" id="WP_301140794.1">
    <property type="nucleotide sequence ID" value="NZ_JAUHQA010000001.1"/>
</dbReference>
<evidence type="ECO:0000256" key="3">
    <source>
        <dbReference type="ARBA" id="ARBA00009370"/>
    </source>
</evidence>
<evidence type="ECO:0000313" key="9">
    <source>
        <dbReference type="EMBL" id="MDN4479621.1"/>
    </source>
</evidence>